<dbReference type="PANTHER" id="PTHR21256">
    <property type="entry name" value="HISTIDINOL DEHYDROGENASE HDH"/>
    <property type="match status" value="1"/>
</dbReference>
<sequence>MEYLKNKIEVPLEKTQEMEENVREIIANVRQNKGAAVIEYNSKFDNCNRENLLVSRDEIEEAYKNVSPQLIEDIKKSAENVKKFAIEQKNSMKEVEDFEVVPGVFLGHRILPIKNVGCYVPGGGYPLYSTAIMLIVPAKVAGVNRVVACSPPMKGENKIHPSTLVAMDIAGVDEIYTVGGAQSIAALTYGTEQIKAVDKIVGPGNQYVTEAKRQCFGQIGIDFIAGPSEVLIVADDIGEVEYIAADILAQCEHDYQARGILITTSKELGEKVIGEVENQLKDLDTKDVAGVSWKNNGEVIVVETLDEAFEMANDYAPEHLEIHVKDEEYALEKLYNYGSLFIGKNAAEVFGDYISGTNHTLPTVRAARYTGGVSVATFTKTVTHQKMNEEGVKNIGEIAVRMAEGEYLSAHARSAKKRI</sequence>
<evidence type="ECO:0000256" key="1">
    <source>
        <dbReference type="ARBA" id="ARBA00010178"/>
    </source>
</evidence>
<comment type="cofactor">
    <cofactor evidence="5 10">
        <name>Zn(2+)</name>
        <dbReference type="ChEBI" id="CHEBI:29105"/>
    </cofactor>
    <text evidence="5 10">Binds 1 zinc ion per subunit.</text>
</comment>
<comment type="caution">
    <text evidence="12">The sequence shown here is derived from an EMBL/GenBank/DDBJ whole genome shotgun (WGS) entry which is preliminary data.</text>
</comment>
<accession>A0A437S4E8</accession>
<dbReference type="GO" id="GO:0008270">
    <property type="term" value="F:zinc ion binding"/>
    <property type="evidence" value="ECO:0007669"/>
    <property type="project" value="UniProtKB-UniRule"/>
</dbReference>
<evidence type="ECO:0000256" key="11">
    <source>
        <dbReference type="RuleBase" id="RU004175"/>
    </source>
</evidence>
<feature type="binding site" evidence="5 9">
    <location>
        <position position="319"/>
    </location>
    <ligand>
        <name>substrate</name>
    </ligand>
</feature>
<feature type="binding site" evidence="5 9">
    <location>
        <position position="250"/>
    </location>
    <ligand>
        <name>substrate</name>
    </ligand>
</feature>
<keyword evidence="5" id="KW-0028">Amino-acid biosynthesis</keyword>
<comment type="catalytic activity">
    <reaction evidence="5">
        <text>L-histidinol + 2 NAD(+) + H2O = L-histidine + 2 NADH + 3 H(+)</text>
        <dbReference type="Rhea" id="RHEA:20641"/>
        <dbReference type="ChEBI" id="CHEBI:15377"/>
        <dbReference type="ChEBI" id="CHEBI:15378"/>
        <dbReference type="ChEBI" id="CHEBI:57540"/>
        <dbReference type="ChEBI" id="CHEBI:57595"/>
        <dbReference type="ChEBI" id="CHEBI:57699"/>
        <dbReference type="ChEBI" id="CHEBI:57945"/>
        <dbReference type="EC" id="1.1.1.23"/>
    </reaction>
</comment>
<feature type="binding site" evidence="5 9">
    <location>
        <position position="406"/>
    </location>
    <ligand>
        <name>substrate</name>
    </ligand>
</feature>
<dbReference type="EMBL" id="RLIH01000024">
    <property type="protein sequence ID" value="RVU53858.1"/>
    <property type="molecule type" value="Genomic_DNA"/>
</dbReference>
<dbReference type="PANTHER" id="PTHR21256:SF14">
    <property type="entry name" value="HISTIDINOL DEHYDROGENASE"/>
    <property type="match status" value="1"/>
</dbReference>
<dbReference type="Pfam" id="PF00815">
    <property type="entry name" value="Histidinol_dh"/>
    <property type="match status" value="1"/>
</dbReference>
<evidence type="ECO:0000256" key="3">
    <source>
        <dbReference type="ARBA" id="ARBA00022833"/>
    </source>
</evidence>
<gene>
    <name evidence="5 12" type="primary">hisD</name>
    <name evidence="12" type="ORF">EF514_10375</name>
</gene>
<organism evidence="12 13">
    <name type="scientific">Anaerosphaera multitolerans</name>
    <dbReference type="NCBI Taxonomy" id="2487351"/>
    <lineage>
        <taxon>Bacteria</taxon>
        <taxon>Bacillati</taxon>
        <taxon>Bacillota</taxon>
        <taxon>Tissierellia</taxon>
        <taxon>Tissierellales</taxon>
        <taxon>Peptoniphilaceae</taxon>
        <taxon>Anaerosphaera</taxon>
    </lineage>
</organism>
<dbReference type="EC" id="1.1.1.23" evidence="5"/>
<evidence type="ECO:0000256" key="4">
    <source>
        <dbReference type="ARBA" id="ARBA00023002"/>
    </source>
</evidence>
<evidence type="ECO:0000256" key="2">
    <source>
        <dbReference type="ARBA" id="ARBA00022723"/>
    </source>
</evidence>
<dbReference type="Gene3D" id="1.20.5.1300">
    <property type="match status" value="1"/>
</dbReference>
<evidence type="ECO:0000256" key="6">
    <source>
        <dbReference type="PIRNR" id="PIRNR000099"/>
    </source>
</evidence>
<evidence type="ECO:0000256" key="5">
    <source>
        <dbReference type="HAMAP-Rule" id="MF_01024"/>
    </source>
</evidence>
<evidence type="ECO:0000256" key="10">
    <source>
        <dbReference type="PIRSR" id="PIRSR000099-4"/>
    </source>
</evidence>
<dbReference type="PROSITE" id="PS00611">
    <property type="entry name" value="HISOL_DEHYDROGENASE"/>
    <property type="match status" value="1"/>
</dbReference>
<dbReference type="GO" id="GO:0005829">
    <property type="term" value="C:cytosol"/>
    <property type="evidence" value="ECO:0007669"/>
    <property type="project" value="TreeGrafter"/>
</dbReference>
<keyword evidence="5" id="KW-0368">Histidine biosynthesis</keyword>
<proteinExistence type="inferred from homology"/>
<dbReference type="PRINTS" id="PR00083">
    <property type="entry name" value="HOLDHDRGNASE"/>
</dbReference>
<feature type="binding site" evidence="5 10">
    <location>
        <position position="411"/>
    </location>
    <ligand>
        <name>Zn(2+)</name>
        <dbReference type="ChEBI" id="CHEBI:29105"/>
    </ligand>
</feature>
<keyword evidence="13" id="KW-1185">Reference proteome</keyword>
<name>A0A437S4E8_9FIRM</name>
<evidence type="ECO:0000256" key="9">
    <source>
        <dbReference type="PIRSR" id="PIRSR000099-3"/>
    </source>
</evidence>
<dbReference type="AlphaFoldDB" id="A0A437S4E8"/>
<dbReference type="InterPro" id="IPR001692">
    <property type="entry name" value="Histidinol_DH_CS"/>
</dbReference>
<dbReference type="InterPro" id="IPR016161">
    <property type="entry name" value="Ald_DH/histidinol_DH"/>
</dbReference>
<feature type="binding site" evidence="5 8">
    <location>
        <position position="205"/>
    </location>
    <ligand>
        <name>NAD(+)</name>
        <dbReference type="ChEBI" id="CHEBI:57540"/>
    </ligand>
</feature>
<dbReference type="FunFam" id="3.40.50.1980:FF:000001">
    <property type="entry name" value="Histidinol dehydrogenase"/>
    <property type="match status" value="1"/>
</dbReference>
<keyword evidence="4 5" id="KW-0560">Oxidoreductase</keyword>
<reference evidence="12 13" key="1">
    <citation type="submission" date="2018-11" db="EMBL/GenBank/DDBJ databases">
        <title>Genome sequencing and assembly of Anaerosphaera sp. nov., GS7-6-2.</title>
        <authorList>
            <person name="Rettenmaier R."/>
            <person name="Liebl W."/>
            <person name="Zverlov V."/>
        </authorList>
    </citation>
    <scope>NUCLEOTIDE SEQUENCE [LARGE SCALE GENOMIC DNA]</scope>
    <source>
        <strain evidence="12 13">GS7-6-2</strain>
    </source>
</reference>
<feature type="binding site" evidence="5 9">
    <location>
        <position position="253"/>
    </location>
    <ligand>
        <name>substrate</name>
    </ligand>
</feature>
<feature type="active site" description="Proton acceptor" evidence="5 7">
    <location>
        <position position="318"/>
    </location>
</feature>
<dbReference type="GO" id="GO:0000105">
    <property type="term" value="P:L-histidine biosynthetic process"/>
    <property type="evidence" value="ECO:0007669"/>
    <property type="project" value="UniProtKB-UniRule"/>
</dbReference>
<dbReference type="SUPFAM" id="SSF53720">
    <property type="entry name" value="ALDH-like"/>
    <property type="match status" value="1"/>
</dbReference>
<protein>
    <recommendedName>
        <fullName evidence="5">Histidinol dehydrogenase</fullName>
        <shortName evidence="5">HDH</shortName>
        <ecNumber evidence="5">1.1.1.23</ecNumber>
    </recommendedName>
</protein>
<dbReference type="FunFam" id="3.40.50.1980:FF:000026">
    <property type="entry name" value="Histidinol dehydrogenase"/>
    <property type="match status" value="1"/>
</dbReference>
<keyword evidence="3 5" id="KW-0862">Zinc</keyword>
<dbReference type="PIRSF" id="PIRSF000099">
    <property type="entry name" value="Histidinol_dh"/>
    <property type="match status" value="1"/>
</dbReference>
<comment type="function">
    <text evidence="5">Catalyzes the sequential NAD-dependent oxidations of L-histidinol to L-histidinaldehyde and then to L-histidine.</text>
</comment>
<dbReference type="RefSeq" id="WP_127725379.1">
    <property type="nucleotide sequence ID" value="NZ_RLIH01000024.1"/>
</dbReference>
<comment type="similarity">
    <text evidence="1 5 6 11">Belongs to the histidinol dehydrogenase family.</text>
</comment>
<dbReference type="GO" id="GO:0051287">
    <property type="term" value="F:NAD binding"/>
    <property type="evidence" value="ECO:0007669"/>
    <property type="project" value="InterPro"/>
</dbReference>
<dbReference type="Gene3D" id="3.40.50.1980">
    <property type="entry name" value="Nitrogenase molybdenum iron protein domain"/>
    <property type="match status" value="2"/>
</dbReference>
<dbReference type="NCBIfam" id="TIGR00069">
    <property type="entry name" value="hisD"/>
    <property type="match status" value="1"/>
</dbReference>
<feature type="binding site" evidence="5 9">
    <location>
        <position position="352"/>
    </location>
    <ligand>
        <name>substrate</name>
    </ligand>
</feature>
<feature type="binding site" evidence="5 9">
    <location>
        <position position="411"/>
    </location>
    <ligand>
        <name>substrate</name>
    </ligand>
</feature>
<feature type="binding site" evidence="5 8">
    <location>
        <position position="119"/>
    </location>
    <ligand>
        <name>NAD(+)</name>
        <dbReference type="ChEBI" id="CHEBI:57540"/>
    </ligand>
</feature>
<dbReference type="InterPro" id="IPR012131">
    <property type="entry name" value="Hstdl_DH"/>
</dbReference>
<dbReference type="UniPathway" id="UPA00031">
    <property type="reaction ID" value="UER00014"/>
</dbReference>
<dbReference type="InterPro" id="IPR022695">
    <property type="entry name" value="Histidinol_DH_monofunct"/>
</dbReference>
<evidence type="ECO:0000313" key="13">
    <source>
        <dbReference type="Proteomes" id="UP000288812"/>
    </source>
</evidence>
<evidence type="ECO:0000256" key="7">
    <source>
        <dbReference type="PIRSR" id="PIRSR000099-1"/>
    </source>
</evidence>
<dbReference type="CDD" id="cd06572">
    <property type="entry name" value="Histidinol_dh"/>
    <property type="match status" value="1"/>
</dbReference>
<feature type="binding site" evidence="5 9">
    <location>
        <position position="228"/>
    </location>
    <ligand>
        <name>substrate</name>
    </ligand>
</feature>
<dbReference type="OrthoDB" id="9805269at2"/>
<dbReference type="GO" id="GO:0004399">
    <property type="term" value="F:histidinol dehydrogenase activity"/>
    <property type="evidence" value="ECO:0007669"/>
    <property type="project" value="UniProtKB-UniRule"/>
</dbReference>
<dbReference type="Proteomes" id="UP000288812">
    <property type="component" value="Unassembled WGS sequence"/>
</dbReference>
<feature type="binding site" evidence="5 10">
    <location>
        <position position="253"/>
    </location>
    <ligand>
        <name>Zn(2+)</name>
        <dbReference type="ChEBI" id="CHEBI:29105"/>
    </ligand>
</feature>
<comment type="pathway">
    <text evidence="5">Amino-acid biosynthesis; L-histidine biosynthesis; L-histidine from 5-phospho-alpha-D-ribose 1-diphosphate: step 9/9.</text>
</comment>
<dbReference type="HAMAP" id="MF_01024">
    <property type="entry name" value="HisD"/>
    <property type="match status" value="1"/>
</dbReference>
<feature type="binding site" evidence="5 10">
    <location>
        <position position="250"/>
    </location>
    <ligand>
        <name>Zn(2+)</name>
        <dbReference type="ChEBI" id="CHEBI:29105"/>
    </ligand>
</feature>
<evidence type="ECO:0000313" key="12">
    <source>
        <dbReference type="EMBL" id="RVU53858.1"/>
    </source>
</evidence>
<feature type="binding site" evidence="5 8">
    <location>
        <position position="182"/>
    </location>
    <ligand>
        <name>NAD(+)</name>
        <dbReference type="ChEBI" id="CHEBI:57540"/>
    </ligand>
</feature>
<keyword evidence="5 8" id="KW-0520">NAD</keyword>
<feature type="binding site" evidence="5 10">
    <location>
        <position position="352"/>
    </location>
    <ligand>
        <name>Zn(2+)</name>
        <dbReference type="ChEBI" id="CHEBI:29105"/>
    </ligand>
</feature>
<evidence type="ECO:0000256" key="8">
    <source>
        <dbReference type="PIRSR" id="PIRSR000099-2"/>
    </source>
</evidence>
<feature type="active site" description="Proton acceptor" evidence="5 7">
    <location>
        <position position="319"/>
    </location>
</feature>
<keyword evidence="2 5" id="KW-0479">Metal-binding</keyword>